<feature type="compositionally biased region" description="Basic and acidic residues" evidence="1">
    <location>
        <begin position="30"/>
        <end position="57"/>
    </location>
</feature>
<accession>A0A1H8NF94</accession>
<keyword evidence="3" id="KW-1185">Reference proteome</keyword>
<feature type="compositionally biased region" description="Low complexity" evidence="1">
    <location>
        <begin position="1"/>
        <end position="19"/>
    </location>
</feature>
<evidence type="ECO:0000313" key="2">
    <source>
        <dbReference type="EMBL" id="SEO28265.1"/>
    </source>
</evidence>
<evidence type="ECO:0000256" key="1">
    <source>
        <dbReference type="SAM" id="MobiDB-lite"/>
    </source>
</evidence>
<protein>
    <submittedName>
        <fullName evidence="2">Uncharacterized protein</fullName>
    </submittedName>
</protein>
<reference evidence="2 3" key="1">
    <citation type="submission" date="2016-10" db="EMBL/GenBank/DDBJ databases">
        <authorList>
            <person name="de Groot N.N."/>
        </authorList>
    </citation>
    <scope>NUCLEOTIDE SEQUENCE [LARGE SCALE GENOMIC DNA]</scope>
    <source>
        <strain evidence="2 3">DSM 3857</strain>
    </source>
</reference>
<feature type="region of interest" description="Disordered" evidence="1">
    <location>
        <begin position="1"/>
        <end position="89"/>
    </location>
</feature>
<name>A0A1H8NF94_9RHOB</name>
<dbReference type="AlphaFoldDB" id="A0A1H8NF94"/>
<dbReference type="Proteomes" id="UP000198761">
    <property type="component" value="Unassembled WGS sequence"/>
</dbReference>
<dbReference type="OrthoDB" id="7834776at2"/>
<evidence type="ECO:0000313" key="3">
    <source>
        <dbReference type="Proteomes" id="UP000198761"/>
    </source>
</evidence>
<feature type="compositionally biased region" description="Basic and acidic residues" evidence="1">
    <location>
        <begin position="71"/>
        <end position="87"/>
    </location>
</feature>
<proteinExistence type="predicted"/>
<gene>
    <name evidence="2" type="ORF">SAMN04488103_1193</name>
</gene>
<dbReference type="RefSeq" id="WP_091303643.1">
    <property type="nucleotide sequence ID" value="NZ_FOCE01000019.1"/>
</dbReference>
<dbReference type="EMBL" id="FOCE01000019">
    <property type="protein sequence ID" value="SEO28265.1"/>
    <property type="molecule type" value="Genomic_DNA"/>
</dbReference>
<sequence length="219" mass="23815">MSRFRIPPRIAPSPAAEEPGQQNAAARLRSSREAQSRLLAERRGDTAEEGEERERLDPSPTTDSAEAAGNPEKREGEADRSLSDRPKGLAAAKGKKVKLVLLYRLPLKLEPDLADIAARDGVTMEYVLGALAREGRERLRKLAGEADVRPLAEEALGFEQLTEGVKVIGNPMTVYVRPEALEAMHRAAGDPWCSLPRATVVGGYFTAIVARLIKARRAG</sequence>
<organism evidence="2 3">
    <name type="scientific">Gemmobacter aquatilis</name>
    <dbReference type="NCBI Taxonomy" id="933059"/>
    <lineage>
        <taxon>Bacteria</taxon>
        <taxon>Pseudomonadati</taxon>
        <taxon>Pseudomonadota</taxon>
        <taxon>Alphaproteobacteria</taxon>
        <taxon>Rhodobacterales</taxon>
        <taxon>Paracoccaceae</taxon>
        <taxon>Gemmobacter</taxon>
    </lineage>
</organism>